<comment type="similarity">
    <text evidence="2 5">Belongs to the glycosyltransferase 8 family.</text>
</comment>
<keyword evidence="4 6" id="KW-0808">Transferase</keyword>
<evidence type="ECO:0000256" key="3">
    <source>
        <dbReference type="ARBA" id="ARBA00022676"/>
    </source>
</evidence>
<dbReference type="Proteomes" id="UP000053555">
    <property type="component" value="Unassembled WGS sequence"/>
</dbReference>
<proteinExistence type="inferred from homology"/>
<keyword evidence="3 5" id="KW-0328">Glycosyltransferase</keyword>
<dbReference type="EC" id="2.4.1.-" evidence="5"/>
<evidence type="ECO:0000256" key="5">
    <source>
        <dbReference type="RuleBase" id="RU362027"/>
    </source>
</evidence>
<evidence type="ECO:0000313" key="6">
    <source>
        <dbReference type="EMBL" id="KHN04562.1"/>
    </source>
</evidence>
<name>A0A0B2PAA8_GLYSO</name>
<dbReference type="GO" id="GO:0045489">
    <property type="term" value="P:pectin biosynthetic process"/>
    <property type="evidence" value="ECO:0007669"/>
    <property type="project" value="UniProtKB-UniPathway"/>
</dbReference>
<dbReference type="PANTHER" id="PTHR32116:SF12">
    <property type="entry name" value="GALACTURONOSYLTRANSFERASE 7-RELATED"/>
    <property type="match status" value="1"/>
</dbReference>
<dbReference type="AlphaFoldDB" id="A0A0B2PAA8"/>
<evidence type="ECO:0000256" key="1">
    <source>
        <dbReference type="ARBA" id="ARBA00004877"/>
    </source>
</evidence>
<dbReference type="Gene3D" id="3.90.550.10">
    <property type="entry name" value="Spore Coat Polysaccharide Biosynthesis Protein SpsA, Chain A"/>
    <property type="match status" value="1"/>
</dbReference>
<keyword evidence="5" id="KW-0961">Cell wall biogenesis/degradation</keyword>
<dbReference type="InterPro" id="IPR029044">
    <property type="entry name" value="Nucleotide-diphossugar_trans"/>
</dbReference>
<dbReference type="PANTHER" id="PTHR32116">
    <property type="entry name" value="GALACTURONOSYLTRANSFERASE 4-RELATED"/>
    <property type="match status" value="1"/>
</dbReference>
<evidence type="ECO:0000256" key="4">
    <source>
        <dbReference type="ARBA" id="ARBA00022679"/>
    </source>
</evidence>
<evidence type="ECO:0000256" key="2">
    <source>
        <dbReference type="ARBA" id="ARBA00006351"/>
    </source>
</evidence>
<dbReference type="EMBL" id="KN669185">
    <property type="protein sequence ID" value="KHN04562.1"/>
    <property type="molecule type" value="Genomic_DNA"/>
</dbReference>
<comment type="pathway">
    <text evidence="1 5">Glycan metabolism; pectin biosynthesis.</text>
</comment>
<dbReference type="GO" id="GO:0047262">
    <property type="term" value="F:polygalacturonate 4-alpha-galacturonosyltransferase activity"/>
    <property type="evidence" value="ECO:0007669"/>
    <property type="project" value="InterPro"/>
</dbReference>
<comment type="subcellular location">
    <subcellularLocation>
        <location evidence="5">Golgi apparatus membrane</location>
        <topology evidence="5">Single-pass type II membrane protein</topology>
    </subcellularLocation>
</comment>
<gene>
    <name evidence="6" type="ORF">glysoja_038989</name>
</gene>
<organism evidence="6">
    <name type="scientific">Glycine soja</name>
    <name type="common">Wild soybean</name>
    <dbReference type="NCBI Taxonomy" id="3848"/>
    <lineage>
        <taxon>Eukaryota</taxon>
        <taxon>Viridiplantae</taxon>
        <taxon>Streptophyta</taxon>
        <taxon>Embryophyta</taxon>
        <taxon>Tracheophyta</taxon>
        <taxon>Spermatophyta</taxon>
        <taxon>Magnoliopsida</taxon>
        <taxon>eudicotyledons</taxon>
        <taxon>Gunneridae</taxon>
        <taxon>Pentapetalae</taxon>
        <taxon>rosids</taxon>
        <taxon>fabids</taxon>
        <taxon>Fabales</taxon>
        <taxon>Fabaceae</taxon>
        <taxon>Papilionoideae</taxon>
        <taxon>50 kb inversion clade</taxon>
        <taxon>NPAAA clade</taxon>
        <taxon>indigoferoid/millettioid clade</taxon>
        <taxon>Phaseoleae</taxon>
        <taxon>Glycine</taxon>
        <taxon>Glycine subgen. Soja</taxon>
    </lineage>
</organism>
<protein>
    <recommendedName>
        <fullName evidence="5">Hexosyltransferase</fullName>
        <ecNumber evidence="5">2.4.1.-</ecNumber>
    </recommendedName>
</protein>
<accession>A0A0B2PAA8</accession>
<dbReference type="UniPathway" id="UPA00845"/>
<keyword evidence="5" id="KW-0333">Golgi apparatus</keyword>
<dbReference type="SUPFAM" id="SSF53448">
    <property type="entry name" value="Nucleotide-diphospho-sugar transferases"/>
    <property type="match status" value="1"/>
</dbReference>
<dbReference type="InterPro" id="IPR002495">
    <property type="entry name" value="Glyco_trans_8"/>
</dbReference>
<dbReference type="InterPro" id="IPR029993">
    <property type="entry name" value="GAUT"/>
</dbReference>
<dbReference type="GO" id="GO:0071555">
    <property type="term" value="P:cell wall organization"/>
    <property type="evidence" value="ECO:0007669"/>
    <property type="project" value="UniProtKB-KW"/>
</dbReference>
<dbReference type="GO" id="GO:0000139">
    <property type="term" value="C:Golgi membrane"/>
    <property type="evidence" value="ECO:0007669"/>
    <property type="project" value="UniProtKB-SubCell"/>
</dbReference>
<reference evidence="6" key="1">
    <citation type="submission" date="2014-07" db="EMBL/GenBank/DDBJ databases">
        <title>Identification of a novel salt tolerance gene in wild soybean by whole-genome sequencing.</title>
        <authorList>
            <person name="Lam H.-M."/>
            <person name="Qi X."/>
            <person name="Li M.-W."/>
            <person name="Liu X."/>
            <person name="Xie M."/>
            <person name="Ni M."/>
            <person name="Xu X."/>
        </authorList>
    </citation>
    <scope>NUCLEOTIDE SEQUENCE [LARGE SCALE GENOMIC DNA]</scope>
    <source>
        <tissue evidence="6">Root</tissue>
    </source>
</reference>
<sequence>MQEGSIEGIAWRASLLTFENEIYPLNESWVVSGLGHDYTIDTQPINTASVLHYNGKMKPWLDLGIPQYKSYWKKFLNKEDQLLRWNSQCLFKVANCQGTPYLRTPKSFEHDKAEGDKA</sequence>
<dbReference type="Pfam" id="PF01501">
    <property type="entry name" value="Glyco_transf_8"/>
    <property type="match status" value="1"/>
</dbReference>